<proteinExistence type="predicted"/>
<feature type="transmembrane region" description="Helical" evidence="1">
    <location>
        <begin position="345"/>
        <end position="363"/>
    </location>
</feature>
<sequence>MSGRDPTERGRSVTPLELLYDLTYVVAFAAASDQLAEQLARGDVWRAIGAFVFAVWAVSWAWFNFTWFTSAYGTDDVVFRLATIVQMIGVIVLTYGLPVSFESAAHGGSPNNLLLVIGYIIMRIPLIALWASAAVQDPRHRKSSLAYVWIISIAQVGWLLTAILPLPTVPTVIALVVLALAEMTAPIAAARRFGHAPWNAGHIAERFGLLTLITIGEVIAGTTAAVGALIQAKDWSPEAVMIAASGLVIAAAVWWTYFLVPSRTVLEERPERLFAWRNAHFPLFGSIAAIGAGLHLTTIAVQHGGVSLFGIALSLTVPLAITVVLIFLIWSVLMRSFDLTTHLPLLLATLAPLCAAVVVGLLVNPGEPLDLSQPGALTALSTVIGLAALGAVVEVVGHELVGYEHTLRAWERSTT</sequence>
<evidence type="ECO:0000256" key="1">
    <source>
        <dbReference type="SAM" id="Phobius"/>
    </source>
</evidence>
<feature type="transmembrane region" description="Helical" evidence="1">
    <location>
        <begin position="12"/>
        <end position="32"/>
    </location>
</feature>
<dbReference type="PANTHER" id="PTHR36840">
    <property type="entry name" value="BLL5714 PROTEIN"/>
    <property type="match status" value="1"/>
</dbReference>
<dbReference type="InterPro" id="IPR010640">
    <property type="entry name" value="Low_temperature_requirement_A"/>
</dbReference>
<dbReference type="EMBL" id="BSEN01000003">
    <property type="protein sequence ID" value="GLJ75269.1"/>
    <property type="molecule type" value="Genomic_DNA"/>
</dbReference>
<feature type="transmembrane region" description="Helical" evidence="1">
    <location>
        <begin position="375"/>
        <end position="396"/>
    </location>
</feature>
<comment type="caution">
    <text evidence="2">The sequence shown here is derived from an EMBL/GenBank/DDBJ whole genome shotgun (WGS) entry which is preliminary data.</text>
</comment>
<feature type="transmembrane region" description="Helical" evidence="1">
    <location>
        <begin position="209"/>
        <end position="230"/>
    </location>
</feature>
<name>A0A9W6LZ62_9MICO</name>
<dbReference type="PANTHER" id="PTHR36840:SF1">
    <property type="entry name" value="BLL5714 PROTEIN"/>
    <property type="match status" value="1"/>
</dbReference>
<feature type="transmembrane region" description="Helical" evidence="1">
    <location>
        <begin position="281"/>
        <end position="301"/>
    </location>
</feature>
<feature type="transmembrane region" description="Helical" evidence="1">
    <location>
        <begin position="307"/>
        <end position="333"/>
    </location>
</feature>
<keyword evidence="3" id="KW-1185">Reference proteome</keyword>
<keyword evidence="1" id="KW-1133">Transmembrane helix</keyword>
<keyword evidence="1" id="KW-0472">Membrane</keyword>
<organism evidence="2 3">
    <name type="scientific">Leifsonia poae</name>
    <dbReference type="NCBI Taxonomy" id="110933"/>
    <lineage>
        <taxon>Bacteria</taxon>
        <taxon>Bacillati</taxon>
        <taxon>Actinomycetota</taxon>
        <taxon>Actinomycetes</taxon>
        <taxon>Micrococcales</taxon>
        <taxon>Microbacteriaceae</taxon>
        <taxon>Leifsonia</taxon>
    </lineage>
</organism>
<protein>
    <submittedName>
        <fullName evidence="2">Membrane protein</fullName>
    </submittedName>
</protein>
<feature type="transmembrane region" description="Helical" evidence="1">
    <location>
        <begin position="172"/>
        <end position="189"/>
    </location>
</feature>
<feature type="transmembrane region" description="Helical" evidence="1">
    <location>
        <begin position="77"/>
        <end position="101"/>
    </location>
</feature>
<feature type="transmembrane region" description="Helical" evidence="1">
    <location>
        <begin position="145"/>
        <end position="166"/>
    </location>
</feature>
<reference evidence="2" key="2">
    <citation type="submission" date="2023-01" db="EMBL/GenBank/DDBJ databases">
        <authorList>
            <person name="Sun Q."/>
            <person name="Evtushenko L."/>
        </authorList>
    </citation>
    <scope>NUCLEOTIDE SEQUENCE</scope>
    <source>
        <strain evidence="2">VKM Ac-1401</strain>
    </source>
</reference>
<evidence type="ECO:0000313" key="2">
    <source>
        <dbReference type="EMBL" id="GLJ75269.1"/>
    </source>
</evidence>
<gene>
    <name evidence="2" type="primary">ltrA_1</name>
    <name evidence="2" type="ORF">GCM10017584_08430</name>
</gene>
<dbReference type="AlphaFoldDB" id="A0A9W6LZ62"/>
<dbReference type="Proteomes" id="UP001142372">
    <property type="component" value="Unassembled WGS sequence"/>
</dbReference>
<accession>A0A9W6LZ62</accession>
<keyword evidence="1" id="KW-0812">Transmembrane</keyword>
<feature type="transmembrane region" description="Helical" evidence="1">
    <location>
        <begin position="242"/>
        <end position="260"/>
    </location>
</feature>
<reference evidence="2" key="1">
    <citation type="journal article" date="2014" name="Int. J. Syst. Evol. Microbiol.">
        <title>Complete genome sequence of Corynebacterium casei LMG S-19264T (=DSM 44701T), isolated from a smear-ripened cheese.</title>
        <authorList>
            <consortium name="US DOE Joint Genome Institute (JGI-PGF)"/>
            <person name="Walter F."/>
            <person name="Albersmeier A."/>
            <person name="Kalinowski J."/>
            <person name="Ruckert C."/>
        </authorList>
    </citation>
    <scope>NUCLEOTIDE SEQUENCE</scope>
    <source>
        <strain evidence="2">VKM Ac-1401</strain>
    </source>
</reference>
<dbReference type="Pfam" id="PF06772">
    <property type="entry name" value="LtrA"/>
    <property type="match status" value="1"/>
</dbReference>
<evidence type="ECO:0000313" key="3">
    <source>
        <dbReference type="Proteomes" id="UP001142372"/>
    </source>
</evidence>
<feature type="transmembrane region" description="Helical" evidence="1">
    <location>
        <begin position="44"/>
        <end position="65"/>
    </location>
</feature>
<feature type="transmembrane region" description="Helical" evidence="1">
    <location>
        <begin position="113"/>
        <end position="133"/>
    </location>
</feature>